<sequence length="647" mass="77103">MPQYTIPLGKFKYICGVSYKGIFEYKETLLLIKDSSIKFLRKLDGDMNTIKCGKSLKFNTHNIDIIPKSKSLSLIKRSCNIDRDEKYLKEKTKEINKYDELFLKLKVKEFLKAENKILYKGIFHKMFLVDFKILDRKKLGLYKHTNLFLDKAQLQMFKNTNLFIDKKKLEFYKVSLSKMSSNEKLDLNIINVIKYFKTPIPQFYLNDEIKPMKPKKQWDIINFLQTKMCKRLLFKSIDEFKIVQYFNLPGYREVNLLKVSHQVREYILKEILIYNDGLNLERTNINSMSKSISLLSLCRIMTERLSKYMNESTAYKTSYHRINNIDHIYSISESLINRIQKVLYDKYIRKNAGKRVVKYDGYKDINEISIFNILKLQETWVIRNNSNNLNISSESQYLQVTGINIEILNGLIYLNNTPNKNIYIDKNINRYIEIIKRWWWLTATEPIDNIIIPNKDFVYNENLLANVDYQYLRLSEHPINWGQDLGIDWGVPTYPVSIEIMLDLVNIILEIWHSNVQGWLCCTGKESMQFIMELLYDWHSLSTSKPNEDYYRAYRWIRWEAEKVYFLEIDTGLQAIGNLVGNLIDYLKQHHFNIVPLWRNPKAMDIERCFNRMAQNNDLMKSLDKVKGKRYYYIDSQTEKRYIFGGD</sequence>
<evidence type="ECO:0000313" key="1">
    <source>
        <dbReference type="EMBL" id="MFL0197265.1"/>
    </source>
</evidence>
<accession>A0ABW8SRJ2</accession>
<proteinExistence type="predicted"/>
<organism evidence="1 2">
    <name type="scientific">Candidatus Clostridium eludens</name>
    <dbReference type="NCBI Taxonomy" id="3381663"/>
    <lineage>
        <taxon>Bacteria</taxon>
        <taxon>Bacillati</taxon>
        <taxon>Bacillota</taxon>
        <taxon>Clostridia</taxon>
        <taxon>Eubacteriales</taxon>
        <taxon>Clostridiaceae</taxon>
        <taxon>Clostridium</taxon>
    </lineage>
</organism>
<reference evidence="1 2" key="1">
    <citation type="submission" date="2024-11" db="EMBL/GenBank/DDBJ databases">
        <authorList>
            <person name="Heng Y.C."/>
            <person name="Lim A.C.H."/>
            <person name="Lee J.K.Y."/>
            <person name="Kittelmann S."/>
        </authorList>
    </citation>
    <scope>NUCLEOTIDE SEQUENCE [LARGE SCALE GENOMIC DNA]</scope>
    <source>
        <strain evidence="1 2">WILCCON 0269</strain>
    </source>
</reference>
<keyword evidence="2" id="KW-1185">Reference proteome</keyword>
<evidence type="ECO:0000313" key="2">
    <source>
        <dbReference type="Proteomes" id="UP001623660"/>
    </source>
</evidence>
<protein>
    <submittedName>
        <fullName evidence="1">Uncharacterized protein</fullName>
    </submittedName>
</protein>
<name>A0ABW8SRJ2_9CLOT</name>
<dbReference type="RefSeq" id="WP_406793370.1">
    <property type="nucleotide sequence ID" value="NZ_JBJHZX010000028.1"/>
</dbReference>
<dbReference type="EMBL" id="JBJHZX010000028">
    <property type="protein sequence ID" value="MFL0197265.1"/>
    <property type="molecule type" value="Genomic_DNA"/>
</dbReference>
<comment type="caution">
    <text evidence="1">The sequence shown here is derived from an EMBL/GenBank/DDBJ whole genome shotgun (WGS) entry which is preliminary data.</text>
</comment>
<dbReference type="Proteomes" id="UP001623660">
    <property type="component" value="Unassembled WGS sequence"/>
</dbReference>
<gene>
    <name evidence="1" type="ORF">ACJDU8_17120</name>
</gene>